<comment type="caution">
    <text evidence="3">The sequence shown here is derived from an EMBL/GenBank/DDBJ whole genome shotgun (WGS) entry which is preliminary data.</text>
</comment>
<name>A0A9P0VYD8_9ASCO</name>
<dbReference type="SUPFAM" id="SSF48452">
    <property type="entry name" value="TPR-like"/>
    <property type="match status" value="1"/>
</dbReference>
<organism evidence="3 4">
    <name type="scientific">[Candida] railenensis</name>
    <dbReference type="NCBI Taxonomy" id="45579"/>
    <lineage>
        <taxon>Eukaryota</taxon>
        <taxon>Fungi</taxon>
        <taxon>Dikarya</taxon>
        <taxon>Ascomycota</taxon>
        <taxon>Saccharomycotina</taxon>
        <taxon>Pichiomycetes</taxon>
        <taxon>Debaryomycetaceae</taxon>
        <taxon>Kurtzmaniella</taxon>
    </lineage>
</organism>
<proteinExistence type="inferred from homology"/>
<keyword evidence="2" id="KW-0175">Coiled coil</keyword>
<dbReference type="PANTHER" id="PTHR22767:SF3">
    <property type="entry name" value="N-ALPHA-ACETYLTRANSFERASE 25, NATB AUXILIARY SUBUNIT"/>
    <property type="match status" value="1"/>
</dbReference>
<sequence>MSDSEQPILQAIENGNYKIAQTLLSKKLKKYPNKSYYYALNNYILFKQGKVKEAVQESLKLKEKTPSDPQTLKLLYEILKSTNHKQDATQVFENAIKKYANHDLIFAWFELALKDFDIRSIQKSSMALQKFSKSRKYTLWAAFTYYLQSVQADATTVEKSLYPKVGLKLVETLKPYQNEQEVYIYVKILYNIGNFEEAVVSIEEFSKGRKFDLELQIILLACLSELENWELLYRYSYQILFEDKLDDFDTWKYLIKASNNIGKSEEVADQLKASTSRNSRLANLIYSKDIMKSKTSFHEALVAYYNEYKYKLCCFNDINYFYKSEPTYFDKNAFETLINSTSQKNVSGGEFNEKELNALVNNQKFNKLLGKTEDLLTTNFEYYNLFQSVLLKKDEKDYFAGDEFILMNVEILLENGVSEDKLIENVFKSIVILENSAKHDDHEFRLRLWLMKIYSYINCSSLVNANFDHLDIKMIQNDTLSHHISTRISSLNPNQLMLQQHLISIQKFYLTIEQEVEDMVSNGFEQLVLNKIEGFLEFGTKINNSVAKMLNLIEMLRMSKIIGNNQIIHYSMEALKSQDPLSVPELYDNRDFISEWKYGAQEINELVHNSVSIGPKQSSEYVKSYYLRELILQETHADKSKQLITKLNKLLNDETTQRQLTSTESWSYKIYLSLFKIYIVNPDNDADFNFLIKNLSINNIKNKVFKVGELTDHSFLLSWEVNHKLLTVLELVRNINLFTTMHHLPKQYSPKVAELKKASSSLLEELRDLKREIDENVESALKQIEKSVKESLVDNADISPKVIQNTFAKISTSLQESSLSRRIP</sequence>
<keyword evidence="4" id="KW-1185">Reference proteome</keyword>
<dbReference type="OrthoDB" id="1874341at2759"/>
<dbReference type="EMBL" id="CAKXYY010000006">
    <property type="protein sequence ID" value="CAH2352419.1"/>
    <property type="molecule type" value="Genomic_DNA"/>
</dbReference>
<dbReference type="Gene3D" id="1.25.40.1040">
    <property type="match status" value="1"/>
</dbReference>
<feature type="coiled-coil region" evidence="2">
    <location>
        <begin position="752"/>
        <end position="790"/>
    </location>
</feature>
<dbReference type="Pfam" id="PF09797">
    <property type="entry name" value="NatB_MDM20"/>
    <property type="match status" value="1"/>
</dbReference>
<comment type="similarity">
    <text evidence="1">Belongs to the MDM20/NAA25 family.</text>
</comment>
<dbReference type="PANTHER" id="PTHR22767">
    <property type="entry name" value="N-TERMINAL ACETYLTRANSFERASE-RELATED"/>
    <property type="match status" value="1"/>
</dbReference>
<dbReference type="GO" id="GO:0031416">
    <property type="term" value="C:NatB complex"/>
    <property type="evidence" value="ECO:0007669"/>
    <property type="project" value="TreeGrafter"/>
</dbReference>
<accession>A0A9P0VYD8</accession>
<reference evidence="3" key="1">
    <citation type="submission" date="2022-03" db="EMBL/GenBank/DDBJ databases">
        <authorList>
            <person name="Legras J.-L."/>
            <person name="Devillers H."/>
            <person name="Grondin C."/>
        </authorList>
    </citation>
    <scope>NUCLEOTIDE SEQUENCE</scope>
    <source>
        <strain evidence="3">CLIB 1423</strain>
    </source>
</reference>
<evidence type="ECO:0000313" key="4">
    <source>
        <dbReference type="Proteomes" id="UP000837801"/>
    </source>
</evidence>
<dbReference type="InterPro" id="IPR011990">
    <property type="entry name" value="TPR-like_helical_dom_sf"/>
</dbReference>
<gene>
    <name evidence="3" type="ORF">CLIB1423_06S06018</name>
</gene>
<evidence type="ECO:0000256" key="1">
    <source>
        <dbReference type="ARBA" id="ARBA00006298"/>
    </source>
</evidence>
<dbReference type="AlphaFoldDB" id="A0A9P0VYD8"/>
<protein>
    <submittedName>
        <fullName evidence="3">N-terminal acetyltransferase B complex subunit Mdm20p</fullName>
    </submittedName>
</protein>
<dbReference type="Proteomes" id="UP000837801">
    <property type="component" value="Unassembled WGS sequence"/>
</dbReference>
<evidence type="ECO:0000256" key="2">
    <source>
        <dbReference type="SAM" id="Coils"/>
    </source>
</evidence>
<evidence type="ECO:0000313" key="3">
    <source>
        <dbReference type="EMBL" id="CAH2352419.1"/>
    </source>
</evidence>
<dbReference type="InterPro" id="IPR019183">
    <property type="entry name" value="NAA25_NatB_aux_su"/>
</dbReference>